<organism evidence="2 3">
    <name type="scientific">Colocasia esculenta</name>
    <name type="common">Wild taro</name>
    <name type="synonym">Arum esculentum</name>
    <dbReference type="NCBI Taxonomy" id="4460"/>
    <lineage>
        <taxon>Eukaryota</taxon>
        <taxon>Viridiplantae</taxon>
        <taxon>Streptophyta</taxon>
        <taxon>Embryophyta</taxon>
        <taxon>Tracheophyta</taxon>
        <taxon>Spermatophyta</taxon>
        <taxon>Magnoliopsida</taxon>
        <taxon>Liliopsida</taxon>
        <taxon>Araceae</taxon>
        <taxon>Aroideae</taxon>
        <taxon>Colocasieae</taxon>
        <taxon>Colocasia</taxon>
    </lineage>
</organism>
<evidence type="ECO:0000256" key="1">
    <source>
        <dbReference type="SAM" id="MobiDB-lite"/>
    </source>
</evidence>
<reference evidence="2" key="1">
    <citation type="submission" date="2017-07" db="EMBL/GenBank/DDBJ databases">
        <title>Taro Niue Genome Assembly and Annotation.</title>
        <authorList>
            <person name="Atibalentja N."/>
            <person name="Keating K."/>
            <person name="Fields C.J."/>
        </authorList>
    </citation>
    <scope>NUCLEOTIDE SEQUENCE</scope>
    <source>
        <strain evidence="2">Niue_2</strain>
        <tissue evidence="2">Leaf</tissue>
    </source>
</reference>
<proteinExistence type="predicted"/>
<sequence length="138" mass="16128">MKCKHSHINDNLHTQHYEYEQPTRLFTRMLNDDVDCTGFYSANKRDVWYESYDYTLPIDYNTWSTGYGGGSSQYPFMSITDPSHTFHSASSSGHHVIEEHMIEEDKEDEIDSQDVDDNENMDEGDDELLFDIVRVNNT</sequence>
<name>A0A843VGA2_COLES</name>
<dbReference type="Proteomes" id="UP000652761">
    <property type="component" value="Unassembled WGS sequence"/>
</dbReference>
<accession>A0A843VGA2</accession>
<evidence type="ECO:0000313" key="3">
    <source>
        <dbReference type="Proteomes" id="UP000652761"/>
    </source>
</evidence>
<dbReference type="EMBL" id="NMUH01001791">
    <property type="protein sequence ID" value="MQL95418.1"/>
    <property type="molecule type" value="Genomic_DNA"/>
</dbReference>
<keyword evidence="3" id="KW-1185">Reference proteome</keyword>
<protein>
    <submittedName>
        <fullName evidence="2">Uncharacterized protein</fullName>
    </submittedName>
</protein>
<dbReference type="AlphaFoldDB" id="A0A843VGA2"/>
<gene>
    <name evidence="2" type="ORF">Taro_028087</name>
</gene>
<feature type="region of interest" description="Disordered" evidence="1">
    <location>
        <begin position="103"/>
        <end position="126"/>
    </location>
</feature>
<comment type="caution">
    <text evidence="2">The sequence shown here is derived from an EMBL/GenBank/DDBJ whole genome shotgun (WGS) entry which is preliminary data.</text>
</comment>
<evidence type="ECO:0000313" key="2">
    <source>
        <dbReference type="EMBL" id="MQL95418.1"/>
    </source>
</evidence>